<dbReference type="OrthoDB" id="9811214at2"/>
<dbReference type="EMBL" id="NNRK01000034">
    <property type="protein sequence ID" value="OYR10033.1"/>
    <property type="molecule type" value="Genomic_DNA"/>
</dbReference>
<evidence type="ECO:0000313" key="2">
    <source>
        <dbReference type="Proteomes" id="UP000216345"/>
    </source>
</evidence>
<proteinExistence type="predicted"/>
<evidence type="ECO:0000313" key="1">
    <source>
        <dbReference type="EMBL" id="OYR10033.1"/>
    </source>
</evidence>
<accession>A0A256F5F9</accession>
<dbReference type="Proteomes" id="UP000216345">
    <property type="component" value="Unassembled WGS sequence"/>
</dbReference>
<name>A0A256F5F9_9HYPH</name>
<comment type="caution">
    <text evidence="1">The sequence shown here is derived from an EMBL/GenBank/DDBJ whole genome shotgun (WGS) entry which is preliminary data.</text>
</comment>
<dbReference type="Gene3D" id="3.90.550.10">
    <property type="entry name" value="Spore Coat Polysaccharide Biosynthesis Protein SpsA, Chain A"/>
    <property type="match status" value="1"/>
</dbReference>
<reference evidence="1 2" key="1">
    <citation type="submission" date="2017-07" db="EMBL/GenBank/DDBJ databases">
        <title>Phylogenetic study on the rhizospheric bacterium Ochrobactrum sp. A44.</title>
        <authorList>
            <person name="Krzyzanowska D.M."/>
            <person name="Ossowicki A."/>
            <person name="Rajewska M."/>
            <person name="Maciag T."/>
            <person name="Kaczynski Z."/>
            <person name="Czerwicka M."/>
            <person name="Jafra S."/>
        </authorList>
    </citation>
    <scope>NUCLEOTIDE SEQUENCE [LARGE SCALE GENOMIC DNA]</scope>
    <source>
        <strain evidence="1 2">PR17</strain>
    </source>
</reference>
<dbReference type="SUPFAM" id="SSF53448">
    <property type="entry name" value="Nucleotide-diphospho-sugar transferases"/>
    <property type="match status" value="1"/>
</dbReference>
<protein>
    <submittedName>
        <fullName evidence="1">Glycosyl transferase 2 family protein</fullName>
    </submittedName>
</protein>
<dbReference type="AlphaFoldDB" id="A0A256F5F9"/>
<dbReference type="RefSeq" id="WP_094578961.1">
    <property type="nucleotide sequence ID" value="NZ_JBHEEL010000006.1"/>
</dbReference>
<keyword evidence="1" id="KW-0808">Transferase</keyword>
<sequence>MFSILVVTRNSEKLLANTLSALVPAVIDGLLRRVVVVDQDSDDETKLVAEGAGCALCSEDQLTEALAGLRTDWLLMLLPGAILADGWEDAVRRHMDESRVPARFTLPQEERWGFIGKLFSSKPSLGSGLLVRLDVLKPFPSSVREMEDLPHRLKPVRLPQIIIPPQTTKGGA</sequence>
<organism evidence="1 2">
    <name type="scientific">Brucella rhizosphaerae</name>
    <dbReference type="NCBI Taxonomy" id="571254"/>
    <lineage>
        <taxon>Bacteria</taxon>
        <taxon>Pseudomonadati</taxon>
        <taxon>Pseudomonadota</taxon>
        <taxon>Alphaproteobacteria</taxon>
        <taxon>Hyphomicrobiales</taxon>
        <taxon>Brucellaceae</taxon>
        <taxon>Brucella/Ochrobactrum group</taxon>
        <taxon>Brucella</taxon>
    </lineage>
</organism>
<gene>
    <name evidence="1" type="ORF">CEV32_2470</name>
</gene>
<dbReference type="InterPro" id="IPR029044">
    <property type="entry name" value="Nucleotide-diphossugar_trans"/>
</dbReference>
<dbReference type="GO" id="GO:0016740">
    <property type="term" value="F:transferase activity"/>
    <property type="evidence" value="ECO:0007669"/>
    <property type="project" value="UniProtKB-KW"/>
</dbReference>
<keyword evidence="2" id="KW-1185">Reference proteome</keyword>